<evidence type="ECO:0000256" key="6">
    <source>
        <dbReference type="PROSITE-ProRule" id="PRU01211"/>
    </source>
</evidence>
<dbReference type="InterPro" id="IPR001506">
    <property type="entry name" value="Peptidase_M12A"/>
</dbReference>
<comment type="caution">
    <text evidence="6">Lacks conserved residue(s) required for the propagation of feature annotation.</text>
</comment>
<evidence type="ECO:0000256" key="5">
    <source>
        <dbReference type="ARBA" id="ARBA00023049"/>
    </source>
</evidence>
<name>A0A8S1CLD5_9INSE</name>
<keyword evidence="3 6" id="KW-0378">Hydrolase</keyword>
<dbReference type="OrthoDB" id="291007at2759"/>
<evidence type="ECO:0000256" key="3">
    <source>
        <dbReference type="ARBA" id="ARBA00022801"/>
    </source>
</evidence>
<evidence type="ECO:0000259" key="9">
    <source>
        <dbReference type="PROSITE" id="PS51864"/>
    </source>
</evidence>
<dbReference type="Proteomes" id="UP000494165">
    <property type="component" value="Unassembled WGS sequence"/>
</dbReference>
<dbReference type="SMART" id="SM00235">
    <property type="entry name" value="ZnMc"/>
    <property type="match status" value="1"/>
</dbReference>
<keyword evidence="7" id="KW-0732">Signal</keyword>
<evidence type="ECO:0000313" key="10">
    <source>
        <dbReference type="EMBL" id="CAB3369740.1"/>
    </source>
</evidence>
<feature type="chain" id="PRO_5035960436" description="Metalloendopeptidase" evidence="7">
    <location>
        <begin position="20"/>
        <end position="411"/>
    </location>
</feature>
<dbReference type="InterPro" id="IPR006026">
    <property type="entry name" value="Peptidase_Metallo"/>
</dbReference>
<dbReference type="PANTHER" id="PTHR10127">
    <property type="entry name" value="DISCOIDIN, CUB, EGF, LAMININ , AND ZINC METALLOPROTEASE DOMAIN CONTAINING"/>
    <property type="match status" value="1"/>
</dbReference>
<dbReference type="InterPro" id="IPR024079">
    <property type="entry name" value="MetalloPept_cat_dom_sf"/>
</dbReference>
<dbReference type="PROSITE" id="PS51864">
    <property type="entry name" value="ASTACIN"/>
    <property type="match status" value="1"/>
</dbReference>
<dbReference type="GO" id="GO:0008270">
    <property type="term" value="F:zinc ion binding"/>
    <property type="evidence" value="ECO:0007669"/>
    <property type="project" value="UniProtKB-UniRule"/>
</dbReference>
<keyword evidence="4 6" id="KW-0862">Zinc</keyword>
<feature type="binding site" evidence="6">
    <location>
        <position position="179"/>
    </location>
    <ligand>
        <name>Zn(2+)</name>
        <dbReference type="ChEBI" id="CHEBI:29105"/>
        <note>catalytic</note>
    </ligand>
</feature>
<feature type="binding site" evidence="6">
    <location>
        <position position="175"/>
    </location>
    <ligand>
        <name>Zn(2+)</name>
        <dbReference type="ChEBI" id="CHEBI:29105"/>
        <note>catalytic</note>
    </ligand>
</feature>
<keyword evidence="5 6" id="KW-0482">Metalloprotease</keyword>
<dbReference type="GO" id="GO:0004222">
    <property type="term" value="F:metalloendopeptidase activity"/>
    <property type="evidence" value="ECO:0007669"/>
    <property type="project" value="UniProtKB-UniRule"/>
</dbReference>
<dbReference type="Gene3D" id="3.40.390.10">
    <property type="entry name" value="Collagenase (Catalytic Domain)"/>
    <property type="match status" value="1"/>
</dbReference>
<proteinExistence type="predicted"/>
<dbReference type="EMBL" id="CADEPI010000047">
    <property type="protein sequence ID" value="CAB3369740.1"/>
    <property type="molecule type" value="Genomic_DNA"/>
</dbReference>
<dbReference type="EC" id="3.4.24.-" evidence="7"/>
<evidence type="ECO:0000313" key="11">
    <source>
        <dbReference type="Proteomes" id="UP000494165"/>
    </source>
</evidence>
<dbReference type="CDD" id="cd04280">
    <property type="entry name" value="ZnMc_astacin_like"/>
    <property type="match status" value="1"/>
</dbReference>
<accession>A0A8S1CLD5</accession>
<keyword evidence="2 6" id="KW-0479">Metal-binding</keyword>
<feature type="binding site" evidence="6">
    <location>
        <position position="185"/>
    </location>
    <ligand>
        <name>Zn(2+)</name>
        <dbReference type="ChEBI" id="CHEBI:29105"/>
        <note>catalytic</note>
    </ligand>
</feature>
<comment type="caution">
    <text evidence="10">The sequence shown here is derived from an EMBL/GenBank/DDBJ whole genome shotgun (WGS) entry which is preliminary data.</text>
</comment>
<dbReference type="PANTHER" id="PTHR10127:SF780">
    <property type="entry name" value="METALLOENDOPEPTIDASE"/>
    <property type="match status" value="1"/>
</dbReference>
<protein>
    <recommendedName>
        <fullName evidence="7">Metalloendopeptidase</fullName>
        <ecNumber evidence="7">3.4.24.-</ecNumber>
    </recommendedName>
</protein>
<dbReference type="GO" id="GO:0006508">
    <property type="term" value="P:proteolysis"/>
    <property type="evidence" value="ECO:0007669"/>
    <property type="project" value="UniProtKB-KW"/>
</dbReference>
<evidence type="ECO:0000256" key="7">
    <source>
        <dbReference type="RuleBase" id="RU361183"/>
    </source>
</evidence>
<dbReference type="SUPFAM" id="SSF55486">
    <property type="entry name" value="Metalloproteases ('zincins'), catalytic domain"/>
    <property type="match status" value="1"/>
</dbReference>
<evidence type="ECO:0000256" key="2">
    <source>
        <dbReference type="ARBA" id="ARBA00022723"/>
    </source>
</evidence>
<dbReference type="InterPro" id="IPR034035">
    <property type="entry name" value="Astacin-like_dom"/>
</dbReference>
<keyword evidence="11" id="KW-1185">Reference proteome</keyword>
<sequence length="411" mass="46575">MEVWFLLVTAFSLLRSLETASPVVDNSPPQIHHGWNYPPDHNEEEIRNKVHNWNENSGTNIWEHSGLKEGDIMEQAHTKGRNVVKSRKINWPHGIIPFILQPGMNSGEKKAVQRGMEWVMQRSCIKFRPYRSGDKDYVHLMYNLTGCWGYVGRQGGGQVISLQRHACFIPGSVAHELLHATGFHHEQSAPNRDDYVFINYTNIEKGKKHQFQKYSSNVVTDYGVGYDYDSLMHYSRKAFSKNGQDTVIPYQPGVEIGQKSHISEKDYEKLNFKYCNKTVEEMEHEEQTTQSIRPTSGPRPGTVEGTDLVEIDLVEIDLVEIDLVEIDLVVIDLVETVPKAAEEDLAQEEIALRTVVAGQVETDLKIIDLAREEIALRTVAAGQGETDLVETVPRTAEAGLADRLCQLRRPN</sequence>
<dbReference type="AlphaFoldDB" id="A0A8S1CLD5"/>
<evidence type="ECO:0000256" key="4">
    <source>
        <dbReference type="ARBA" id="ARBA00022833"/>
    </source>
</evidence>
<dbReference type="PRINTS" id="PR00480">
    <property type="entry name" value="ASTACIN"/>
</dbReference>
<feature type="signal peptide" evidence="7">
    <location>
        <begin position="1"/>
        <end position="19"/>
    </location>
</feature>
<organism evidence="10 11">
    <name type="scientific">Cloeon dipterum</name>
    <dbReference type="NCBI Taxonomy" id="197152"/>
    <lineage>
        <taxon>Eukaryota</taxon>
        <taxon>Metazoa</taxon>
        <taxon>Ecdysozoa</taxon>
        <taxon>Arthropoda</taxon>
        <taxon>Hexapoda</taxon>
        <taxon>Insecta</taxon>
        <taxon>Pterygota</taxon>
        <taxon>Palaeoptera</taxon>
        <taxon>Ephemeroptera</taxon>
        <taxon>Pisciforma</taxon>
        <taxon>Baetidae</taxon>
        <taxon>Cloeon</taxon>
    </lineage>
</organism>
<dbReference type="Pfam" id="PF01400">
    <property type="entry name" value="Astacin"/>
    <property type="match status" value="1"/>
</dbReference>
<comment type="cofactor">
    <cofactor evidence="6 7">
        <name>Zn(2+)</name>
        <dbReference type="ChEBI" id="CHEBI:29105"/>
    </cofactor>
    <text evidence="6 7">Binds 1 zinc ion per subunit.</text>
</comment>
<reference evidence="10 11" key="1">
    <citation type="submission" date="2020-04" db="EMBL/GenBank/DDBJ databases">
        <authorList>
            <person name="Alioto T."/>
            <person name="Alioto T."/>
            <person name="Gomez Garrido J."/>
        </authorList>
    </citation>
    <scope>NUCLEOTIDE SEQUENCE [LARGE SCALE GENOMIC DNA]</scope>
</reference>
<gene>
    <name evidence="10" type="ORF">CLODIP_2_CD04219</name>
</gene>
<feature type="region of interest" description="Disordered" evidence="8">
    <location>
        <begin position="283"/>
        <end position="302"/>
    </location>
</feature>
<evidence type="ECO:0000256" key="1">
    <source>
        <dbReference type="ARBA" id="ARBA00022670"/>
    </source>
</evidence>
<keyword evidence="1 6" id="KW-0645">Protease</keyword>
<feature type="active site" evidence="6">
    <location>
        <position position="176"/>
    </location>
</feature>
<evidence type="ECO:0000256" key="8">
    <source>
        <dbReference type="SAM" id="MobiDB-lite"/>
    </source>
</evidence>
<feature type="domain" description="Peptidase M12A" evidence="9">
    <location>
        <begin position="82"/>
        <end position="276"/>
    </location>
</feature>